<dbReference type="AlphaFoldDB" id="A0ABC8RBB6"/>
<evidence type="ECO:0000313" key="1">
    <source>
        <dbReference type="EMBL" id="CAK9142276.1"/>
    </source>
</evidence>
<dbReference type="Proteomes" id="UP001642360">
    <property type="component" value="Unassembled WGS sequence"/>
</dbReference>
<comment type="caution">
    <text evidence="1">The sequence shown here is derived from an EMBL/GenBank/DDBJ whole genome shotgun (WGS) entry which is preliminary data.</text>
</comment>
<accession>A0ABC8RBB6</accession>
<gene>
    <name evidence="1" type="ORF">ILEXP_LOCUS9942</name>
</gene>
<sequence length="137" mass="15748">MKAKWHDCESELTLGDDFSLLEMMNITLRPLKALSPLPHRETSTNVVVPSPTTKVHVKGMEIPTCVEDEDYYEDIRDVYGVNIFCNYSSNKVLYLSDQVKSSEEETRDLQEGLFLSKAQILSLEDENKSVPDRMRFL</sequence>
<protein>
    <submittedName>
        <fullName evidence="1">Uncharacterized protein</fullName>
    </submittedName>
</protein>
<name>A0ABC8RBB6_9AQUA</name>
<keyword evidence="2" id="KW-1185">Reference proteome</keyword>
<reference evidence="1 2" key="1">
    <citation type="submission" date="2024-02" db="EMBL/GenBank/DDBJ databases">
        <authorList>
            <person name="Vignale AGUSTIN F."/>
            <person name="Sosa J E."/>
            <person name="Modenutti C."/>
        </authorList>
    </citation>
    <scope>NUCLEOTIDE SEQUENCE [LARGE SCALE GENOMIC DNA]</scope>
</reference>
<dbReference type="EMBL" id="CAUOFW020001214">
    <property type="protein sequence ID" value="CAK9142276.1"/>
    <property type="molecule type" value="Genomic_DNA"/>
</dbReference>
<organism evidence="1 2">
    <name type="scientific">Ilex paraguariensis</name>
    <name type="common">yerba mate</name>
    <dbReference type="NCBI Taxonomy" id="185542"/>
    <lineage>
        <taxon>Eukaryota</taxon>
        <taxon>Viridiplantae</taxon>
        <taxon>Streptophyta</taxon>
        <taxon>Embryophyta</taxon>
        <taxon>Tracheophyta</taxon>
        <taxon>Spermatophyta</taxon>
        <taxon>Magnoliopsida</taxon>
        <taxon>eudicotyledons</taxon>
        <taxon>Gunneridae</taxon>
        <taxon>Pentapetalae</taxon>
        <taxon>asterids</taxon>
        <taxon>campanulids</taxon>
        <taxon>Aquifoliales</taxon>
        <taxon>Aquifoliaceae</taxon>
        <taxon>Ilex</taxon>
    </lineage>
</organism>
<proteinExistence type="predicted"/>
<evidence type="ECO:0000313" key="2">
    <source>
        <dbReference type="Proteomes" id="UP001642360"/>
    </source>
</evidence>